<dbReference type="PANTHER" id="PTHR11481">
    <property type="entry name" value="IMMUNOGLOBULIN FC RECEPTOR"/>
    <property type="match status" value="1"/>
</dbReference>
<dbReference type="GO" id="GO:0006955">
    <property type="term" value="P:immune response"/>
    <property type="evidence" value="ECO:0007669"/>
    <property type="project" value="TreeGrafter"/>
</dbReference>
<keyword evidence="3" id="KW-0472">Membrane</keyword>
<feature type="signal peptide" evidence="4">
    <location>
        <begin position="1"/>
        <end position="24"/>
    </location>
</feature>
<dbReference type="InterPro" id="IPR007110">
    <property type="entry name" value="Ig-like_dom"/>
</dbReference>
<reference evidence="6" key="1">
    <citation type="submission" date="2025-08" db="UniProtKB">
        <authorList>
            <consortium name="Ensembl"/>
        </authorList>
    </citation>
    <scope>IDENTIFICATION</scope>
</reference>
<evidence type="ECO:0000313" key="6">
    <source>
        <dbReference type="Ensembl" id="ENSACLP00000066188.1"/>
    </source>
</evidence>
<dbReference type="InterPro" id="IPR013783">
    <property type="entry name" value="Ig-like_fold"/>
</dbReference>
<keyword evidence="7" id="KW-1185">Reference proteome</keyword>
<evidence type="ECO:0000313" key="7">
    <source>
        <dbReference type="Proteomes" id="UP000265100"/>
    </source>
</evidence>
<dbReference type="InterPro" id="IPR050488">
    <property type="entry name" value="Ig_Fc_receptor"/>
</dbReference>
<feature type="domain" description="Ig-like" evidence="5">
    <location>
        <begin position="122"/>
        <end position="196"/>
    </location>
</feature>
<dbReference type="Gene3D" id="2.60.40.10">
    <property type="entry name" value="Immunoglobulins"/>
    <property type="match status" value="2"/>
</dbReference>
<sequence length="295" mass="32803">MEVRTQGIRLLMNMLLLLVTTVDFGDFQRHDSAFPQVVPNRQQFFELESISISCEGLNGLTGWRVMKKTKGHVRPCASTWETSTGPCNISNAYPSSDSGEYWCEIAGIQTTNTVNITVTGGPVILDSPVNPVTEGDNMALHCRKKDKKSNFTADFYKSGISIGHRPTVSMMNPTVSKSDEGVYKCSISDTGESAESWLIVRSLETRAQTEDSYFHLYLGVGVSMMVLLLLLAGLLYWLKYQQKIQGHTEEMPLTQKASEVESTQATYAVITKPRMMKESRAASWSVCSPERPAHL</sequence>
<proteinExistence type="predicted"/>
<reference evidence="6" key="2">
    <citation type="submission" date="2025-09" db="UniProtKB">
        <authorList>
            <consortium name="Ensembl"/>
        </authorList>
    </citation>
    <scope>IDENTIFICATION</scope>
</reference>
<keyword evidence="3" id="KW-1133">Transmembrane helix</keyword>
<feature type="transmembrane region" description="Helical" evidence="3">
    <location>
        <begin position="214"/>
        <end position="238"/>
    </location>
</feature>
<gene>
    <name evidence="6" type="primary">IGSF5</name>
</gene>
<accession>A0AAX7U8S9</accession>
<dbReference type="SUPFAM" id="SSF48726">
    <property type="entry name" value="Immunoglobulin"/>
    <property type="match status" value="1"/>
</dbReference>
<evidence type="ECO:0000259" key="5">
    <source>
        <dbReference type="PROSITE" id="PS50835"/>
    </source>
</evidence>
<protein>
    <recommendedName>
        <fullName evidence="5">Ig-like domain-containing protein</fullName>
    </recommendedName>
</protein>
<name>A0AAX7U8S9_ASTCA</name>
<dbReference type="GO" id="GO:0009897">
    <property type="term" value="C:external side of plasma membrane"/>
    <property type="evidence" value="ECO:0007669"/>
    <property type="project" value="TreeGrafter"/>
</dbReference>
<evidence type="ECO:0000256" key="3">
    <source>
        <dbReference type="SAM" id="Phobius"/>
    </source>
</evidence>
<evidence type="ECO:0000256" key="4">
    <source>
        <dbReference type="SAM" id="SignalP"/>
    </source>
</evidence>
<dbReference type="GO" id="GO:0004888">
    <property type="term" value="F:transmembrane signaling receptor activity"/>
    <property type="evidence" value="ECO:0007669"/>
    <property type="project" value="TreeGrafter"/>
</dbReference>
<dbReference type="GeneTree" id="ENSGT00940000163711"/>
<dbReference type="GO" id="GO:0007166">
    <property type="term" value="P:cell surface receptor signaling pathway"/>
    <property type="evidence" value="ECO:0007669"/>
    <property type="project" value="TreeGrafter"/>
</dbReference>
<keyword evidence="1 4" id="KW-0732">Signal</keyword>
<dbReference type="PANTHER" id="PTHR11481:SF64">
    <property type="entry name" value="FC RECEPTOR-LIKE PROTEIN 4"/>
    <property type="match status" value="1"/>
</dbReference>
<dbReference type="Proteomes" id="UP000265100">
    <property type="component" value="Unplaced"/>
</dbReference>
<dbReference type="InterPro" id="IPR036179">
    <property type="entry name" value="Ig-like_dom_sf"/>
</dbReference>
<feature type="chain" id="PRO_5044308146" description="Ig-like domain-containing protein" evidence="4">
    <location>
        <begin position="25"/>
        <end position="295"/>
    </location>
</feature>
<evidence type="ECO:0000256" key="2">
    <source>
        <dbReference type="ARBA" id="ARBA00023157"/>
    </source>
</evidence>
<dbReference type="AlphaFoldDB" id="A0AAX7U8S9"/>
<organism evidence="6 7">
    <name type="scientific">Astatotilapia calliptera</name>
    <name type="common">Eastern happy</name>
    <name type="synonym">Chromis callipterus</name>
    <dbReference type="NCBI Taxonomy" id="8154"/>
    <lineage>
        <taxon>Eukaryota</taxon>
        <taxon>Metazoa</taxon>
        <taxon>Chordata</taxon>
        <taxon>Craniata</taxon>
        <taxon>Vertebrata</taxon>
        <taxon>Euteleostomi</taxon>
        <taxon>Actinopterygii</taxon>
        <taxon>Neopterygii</taxon>
        <taxon>Teleostei</taxon>
        <taxon>Neoteleostei</taxon>
        <taxon>Acanthomorphata</taxon>
        <taxon>Ovalentaria</taxon>
        <taxon>Cichlomorphae</taxon>
        <taxon>Cichliformes</taxon>
        <taxon>Cichlidae</taxon>
        <taxon>African cichlids</taxon>
        <taxon>Pseudocrenilabrinae</taxon>
        <taxon>Haplochromini</taxon>
        <taxon>Astatotilapia</taxon>
    </lineage>
</organism>
<keyword evidence="3" id="KW-0812">Transmembrane</keyword>
<dbReference type="Ensembl" id="ENSACLT00000092827.1">
    <property type="protein sequence ID" value="ENSACLP00000066188.1"/>
    <property type="gene ID" value="ENSACLG00000035488.1"/>
</dbReference>
<evidence type="ECO:0000256" key="1">
    <source>
        <dbReference type="ARBA" id="ARBA00022729"/>
    </source>
</evidence>
<keyword evidence="2" id="KW-1015">Disulfide bond</keyword>
<dbReference type="PROSITE" id="PS50835">
    <property type="entry name" value="IG_LIKE"/>
    <property type="match status" value="1"/>
</dbReference>